<dbReference type="AlphaFoldDB" id="A0AAD9N559"/>
<comment type="caution">
    <text evidence="2">The sequence shown here is derived from an EMBL/GenBank/DDBJ whole genome shotgun (WGS) entry which is preliminary data.</text>
</comment>
<organism evidence="2 3">
    <name type="scientific">Paralvinella palmiformis</name>
    <dbReference type="NCBI Taxonomy" id="53620"/>
    <lineage>
        <taxon>Eukaryota</taxon>
        <taxon>Metazoa</taxon>
        <taxon>Spiralia</taxon>
        <taxon>Lophotrochozoa</taxon>
        <taxon>Annelida</taxon>
        <taxon>Polychaeta</taxon>
        <taxon>Sedentaria</taxon>
        <taxon>Canalipalpata</taxon>
        <taxon>Terebellida</taxon>
        <taxon>Terebelliformia</taxon>
        <taxon>Alvinellidae</taxon>
        <taxon>Paralvinella</taxon>
    </lineage>
</organism>
<proteinExistence type="predicted"/>
<keyword evidence="3" id="KW-1185">Reference proteome</keyword>
<feature type="compositionally biased region" description="Polar residues" evidence="1">
    <location>
        <begin position="1"/>
        <end position="12"/>
    </location>
</feature>
<gene>
    <name evidence="2" type="ORF">LSH36_196g01025</name>
</gene>
<name>A0AAD9N559_9ANNE</name>
<evidence type="ECO:0000256" key="1">
    <source>
        <dbReference type="SAM" id="MobiDB-lite"/>
    </source>
</evidence>
<feature type="region of interest" description="Disordered" evidence="1">
    <location>
        <begin position="1"/>
        <end position="25"/>
    </location>
</feature>
<accession>A0AAD9N559</accession>
<evidence type="ECO:0000313" key="2">
    <source>
        <dbReference type="EMBL" id="KAK2157165.1"/>
    </source>
</evidence>
<protein>
    <submittedName>
        <fullName evidence="2">Uncharacterized protein</fullName>
    </submittedName>
</protein>
<dbReference type="Proteomes" id="UP001208570">
    <property type="component" value="Unassembled WGS sequence"/>
</dbReference>
<dbReference type="EMBL" id="JAODUP010000196">
    <property type="protein sequence ID" value="KAK2157165.1"/>
    <property type="molecule type" value="Genomic_DNA"/>
</dbReference>
<sequence length="165" mass="18480">MRQTHPSLAQVTQRKECHIEQNTSKTTTRVDDTPIVFAMHELNPKTRPKHPTDVDFDLDQGQLPTSYLRDDIRLDEARHPIFSTDAQLSLLQKAKTWYVDVVGSATTLLAATDCSCLSETCNCDKATTSGNVHHEPASQGRLCCRHAIDKEFIVAIPTPETCSRF</sequence>
<reference evidence="2" key="1">
    <citation type="journal article" date="2023" name="Mol. Biol. Evol.">
        <title>Third-Generation Sequencing Reveals the Adaptive Role of the Epigenome in Three Deep-Sea Polychaetes.</title>
        <authorList>
            <person name="Perez M."/>
            <person name="Aroh O."/>
            <person name="Sun Y."/>
            <person name="Lan Y."/>
            <person name="Juniper S.K."/>
            <person name="Young C.R."/>
            <person name="Angers B."/>
            <person name="Qian P.Y."/>
        </authorList>
    </citation>
    <scope>NUCLEOTIDE SEQUENCE</scope>
    <source>
        <strain evidence="2">P08H-3</strain>
    </source>
</reference>
<evidence type="ECO:0000313" key="3">
    <source>
        <dbReference type="Proteomes" id="UP001208570"/>
    </source>
</evidence>